<accession>A0A2D0AE70</accession>
<dbReference type="Pfam" id="PF09694">
    <property type="entry name" value="Gcw_chp"/>
    <property type="match status" value="1"/>
</dbReference>
<dbReference type="STRING" id="46680.GCA_000807755_03733"/>
<comment type="caution">
    <text evidence="2">The sequence shown here is derived from an EMBL/GenBank/DDBJ whole genome shotgun (WGS) entry which is preliminary data.</text>
</comment>
<dbReference type="eggNOG" id="ENOG5032ZIW">
    <property type="taxonomic scope" value="Bacteria"/>
</dbReference>
<sequence length="247" mass="27658">MNRPLWLAGALLACAPFTSTPAVELGHDFNLQIDTALVSDYRTRGISQTQGDPALQVGATLQHASGAYLGVWSSNVDFGGGLKTRQEIDYYGGWYWQANEDVALDLGYIKYAYPKESQFNQSDTYAILHAYGFEAAAYYGNDYPTYFGEDQANLYTYLAYNAELPAEFKLRVRYGRNDAKDPLYLSGDGSTRDTYHEWEAKLSHEWVGFDWAVSYIDTDLSQNECRTQFGFGDVCTATVVASVSRSF</sequence>
<name>A0A2D0AE70_PSENT</name>
<dbReference type="EMBL" id="NJBA01000004">
    <property type="protein sequence ID" value="OWP50377.1"/>
    <property type="molecule type" value="Genomic_DNA"/>
</dbReference>
<proteinExistence type="predicted"/>
<evidence type="ECO:0000313" key="3">
    <source>
        <dbReference type="Proteomes" id="UP000198145"/>
    </source>
</evidence>
<dbReference type="AlphaFoldDB" id="A0A2D0AE70"/>
<evidence type="ECO:0000256" key="1">
    <source>
        <dbReference type="SAM" id="SignalP"/>
    </source>
</evidence>
<dbReference type="InterPro" id="IPR010239">
    <property type="entry name" value="CHP02001"/>
</dbReference>
<evidence type="ECO:0008006" key="4">
    <source>
        <dbReference type="Google" id="ProtNLM"/>
    </source>
</evidence>
<keyword evidence="1" id="KW-0732">Signal</keyword>
<dbReference type="RefSeq" id="WP_088417788.1">
    <property type="nucleotide sequence ID" value="NZ_NJBA01000004.1"/>
</dbReference>
<protein>
    <recommendedName>
        <fullName evidence="4">Lipoprotein</fullName>
    </recommendedName>
</protein>
<dbReference type="Proteomes" id="UP000198145">
    <property type="component" value="Unassembled WGS sequence"/>
</dbReference>
<feature type="chain" id="PRO_5013152561" description="Lipoprotein" evidence="1">
    <location>
        <begin position="23"/>
        <end position="247"/>
    </location>
</feature>
<gene>
    <name evidence="2" type="ORF">CEG18_12585</name>
</gene>
<dbReference type="NCBIfam" id="TIGR02001">
    <property type="entry name" value="gcw_chp"/>
    <property type="match status" value="1"/>
</dbReference>
<reference evidence="2 3" key="1">
    <citation type="submission" date="2017-06" db="EMBL/GenBank/DDBJ databases">
        <title>Draft genome of Pseudomonas nitroreducens DF05.</title>
        <authorList>
            <person name="Iyer R."/>
        </authorList>
    </citation>
    <scope>NUCLEOTIDE SEQUENCE [LARGE SCALE GENOMIC DNA]</scope>
    <source>
        <strain evidence="2 3">DF05</strain>
    </source>
</reference>
<evidence type="ECO:0000313" key="2">
    <source>
        <dbReference type="EMBL" id="OWP50377.1"/>
    </source>
</evidence>
<feature type="signal peptide" evidence="1">
    <location>
        <begin position="1"/>
        <end position="22"/>
    </location>
</feature>
<organism evidence="2 3">
    <name type="scientific">Pseudomonas nitroreducens</name>
    <dbReference type="NCBI Taxonomy" id="46680"/>
    <lineage>
        <taxon>Bacteria</taxon>
        <taxon>Pseudomonadati</taxon>
        <taxon>Pseudomonadota</taxon>
        <taxon>Gammaproteobacteria</taxon>
        <taxon>Pseudomonadales</taxon>
        <taxon>Pseudomonadaceae</taxon>
        <taxon>Pseudomonas</taxon>
    </lineage>
</organism>